<evidence type="ECO:0000313" key="9">
    <source>
        <dbReference type="EMBL" id="RRD05769.1"/>
    </source>
</evidence>
<feature type="transmembrane region" description="Helical" evidence="7">
    <location>
        <begin position="339"/>
        <end position="372"/>
    </location>
</feature>
<evidence type="ECO:0000259" key="8">
    <source>
        <dbReference type="Pfam" id="PF02687"/>
    </source>
</evidence>
<feature type="transmembrane region" description="Helical" evidence="7">
    <location>
        <begin position="392"/>
        <end position="417"/>
    </location>
</feature>
<dbReference type="GO" id="GO:0005886">
    <property type="term" value="C:plasma membrane"/>
    <property type="evidence" value="ECO:0007669"/>
    <property type="project" value="UniProtKB-SubCell"/>
</dbReference>
<dbReference type="PANTHER" id="PTHR30572:SF4">
    <property type="entry name" value="ABC TRANSPORTER PERMEASE YTRF"/>
    <property type="match status" value="1"/>
</dbReference>
<dbReference type="InterPro" id="IPR003838">
    <property type="entry name" value="ABC3_permease_C"/>
</dbReference>
<dbReference type="PANTHER" id="PTHR30572">
    <property type="entry name" value="MEMBRANE COMPONENT OF TRANSPORTER-RELATED"/>
    <property type="match status" value="1"/>
</dbReference>
<name>A0A3P1T8T4_9ACTN</name>
<accession>A0A3P1T8T4</accession>
<comment type="caution">
    <text evidence="9">The sequence shown here is derived from an EMBL/GenBank/DDBJ whole genome shotgun (WGS) entry which is preliminary data.</text>
</comment>
<evidence type="ECO:0000256" key="5">
    <source>
        <dbReference type="ARBA" id="ARBA00023136"/>
    </source>
</evidence>
<evidence type="ECO:0000256" key="1">
    <source>
        <dbReference type="ARBA" id="ARBA00004651"/>
    </source>
</evidence>
<dbReference type="EMBL" id="RQZG01000005">
    <property type="protein sequence ID" value="RRD05769.1"/>
    <property type="molecule type" value="Genomic_DNA"/>
</dbReference>
<evidence type="ECO:0000256" key="6">
    <source>
        <dbReference type="ARBA" id="ARBA00038076"/>
    </source>
</evidence>
<comment type="subcellular location">
    <subcellularLocation>
        <location evidence="1">Cell membrane</location>
        <topology evidence="1">Multi-pass membrane protein</topology>
    </subcellularLocation>
</comment>
<feature type="domain" description="ABC3 transporter permease C-terminal" evidence="8">
    <location>
        <begin position="297"/>
        <end position="418"/>
    </location>
</feature>
<feature type="transmembrane region" description="Helical" evidence="7">
    <location>
        <begin position="21"/>
        <end position="42"/>
    </location>
</feature>
<dbReference type="GO" id="GO:0022857">
    <property type="term" value="F:transmembrane transporter activity"/>
    <property type="evidence" value="ECO:0007669"/>
    <property type="project" value="TreeGrafter"/>
</dbReference>
<organism evidence="9 10">
    <name type="scientific">Arachnia propionica</name>
    <dbReference type="NCBI Taxonomy" id="1750"/>
    <lineage>
        <taxon>Bacteria</taxon>
        <taxon>Bacillati</taxon>
        <taxon>Actinomycetota</taxon>
        <taxon>Actinomycetes</taxon>
        <taxon>Propionibacteriales</taxon>
        <taxon>Propionibacteriaceae</taxon>
        <taxon>Arachnia</taxon>
    </lineage>
</organism>
<sequence>MRMIDLVHGASGNVLRSRARTVLTGIAVMIGSFTLVLTVGIGTGVNAYIADTVDGLGAPTTMELSRADDTEEGDLQVYDPEAGTVTGPGFSGSGPGISEEQLDQARALPGVVSVEPFETILVDHVQRAGGERYSSGLGALQHDNVLQTSVGVPPDDTSTSHEIAVPANYVGALDYSDETAILGEELIFGFRDQTGAEHTAAARVTGVIRPGVIPQTTPVANQALVSHIAQVQAVGMPSGQRRPMANAGLVFSPDLDVDDVNRLKEELRSIGLEGTTVLDRIGTFKAVIDGIVLVMAAFAAITLLAAAFGVANTLLMSVQERTREIGLLKALGTSGRVIFWLFALEAVVIGILGAVIGGGAAIALGTAANGVLTTGMLSALPGLNVYTVDPVALMFVLVLILAMTFIAGTAPAVRAALKEPIEALRYE</sequence>
<evidence type="ECO:0000256" key="3">
    <source>
        <dbReference type="ARBA" id="ARBA00022692"/>
    </source>
</evidence>
<reference evidence="9 10" key="1">
    <citation type="submission" date="2018-11" db="EMBL/GenBank/DDBJ databases">
        <title>Genomes From Bacteria Associated with the Canine Oral Cavity: a Test Case for Automated Genome-Based Taxonomic Assignment.</title>
        <authorList>
            <person name="Coil D.A."/>
            <person name="Jospin G."/>
            <person name="Darling A.E."/>
            <person name="Wallis C."/>
            <person name="Davis I.J."/>
            <person name="Harris S."/>
            <person name="Eisen J.A."/>
            <person name="Holcombe L.J."/>
            <person name="O'Flynn C."/>
        </authorList>
    </citation>
    <scope>NUCLEOTIDE SEQUENCE [LARGE SCALE GENOMIC DNA]</scope>
    <source>
        <strain evidence="9 10">OH887_COT-365</strain>
    </source>
</reference>
<dbReference type="AlphaFoldDB" id="A0A3P1T8T4"/>
<evidence type="ECO:0000256" key="4">
    <source>
        <dbReference type="ARBA" id="ARBA00022989"/>
    </source>
</evidence>
<protein>
    <submittedName>
        <fullName evidence="9">ABC transporter permease</fullName>
    </submittedName>
</protein>
<keyword evidence="5 7" id="KW-0472">Membrane</keyword>
<keyword evidence="3 7" id="KW-0812">Transmembrane</keyword>
<evidence type="ECO:0000256" key="2">
    <source>
        <dbReference type="ARBA" id="ARBA00022475"/>
    </source>
</evidence>
<dbReference type="InterPro" id="IPR050250">
    <property type="entry name" value="Macrolide_Exporter_MacB"/>
</dbReference>
<dbReference type="Proteomes" id="UP000280819">
    <property type="component" value="Unassembled WGS sequence"/>
</dbReference>
<dbReference type="Pfam" id="PF02687">
    <property type="entry name" value="FtsX"/>
    <property type="match status" value="1"/>
</dbReference>
<dbReference type="OrthoDB" id="9780560at2"/>
<gene>
    <name evidence="9" type="ORF">EII34_06060</name>
</gene>
<dbReference type="RefSeq" id="WP_124843954.1">
    <property type="nucleotide sequence ID" value="NZ_RQZG01000005.1"/>
</dbReference>
<keyword evidence="2" id="KW-1003">Cell membrane</keyword>
<proteinExistence type="inferred from homology"/>
<comment type="similarity">
    <text evidence="6">Belongs to the ABC-4 integral membrane protein family.</text>
</comment>
<keyword evidence="4 7" id="KW-1133">Transmembrane helix</keyword>
<feature type="transmembrane region" description="Helical" evidence="7">
    <location>
        <begin position="290"/>
        <end position="318"/>
    </location>
</feature>
<evidence type="ECO:0000256" key="7">
    <source>
        <dbReference type="SAM" id="Phobius"/>
    </source>
</evidence>
<evidence type="ECO:0000313" key="10">
    <source>
        <dbReference type="Proteomes" id="UP000280819"/>
    </source>
</evidence>